<keyword evidence="4" id="KW-1185">Reference proteome</keyword>
<evidence type="ECO:0000259" key="2">
    <source>
        <dbReference type="Pfam" id="PF21294"/>
    </source>
</evidence>
<dbReference type="InterPro" id="IPR048958">
    <property type="entry name" value="Polysacc_lyase_14"/>
</dbReference>
<reference evidence="3 4" key="1">
    <citation type="submission" date="2020-12" db="EMBL/GenBank/DDBJ databases">
        <title>Bacterial novel species Pedobacter sp. SD-b isolated from soil.</title>
        <authorList>
            <person name="Jung H.-Y."/>
        </authorList>
    </citation>
    <scope>NUCLEOTIDE SEQUENCE [LARGE SCALE GENOMIC DNA]</scope>
    <source>
        <strain evidence="3 4">SD-b</strain>
    </source>
</reference>
<dbReference type="RefSeq" id="WP_200587184.1">
    <property type="nucleotide sequence ID" value="NZ_JAEHFY010000019.1"/>
</dbReference>
<feature type="domain" description="Polysaccharide lyase 14" evidence="2">
    <location>
        <begin position="108"/>
        <end position="273"/>
    </location>
</feature>
<feature type="chain" id="PRO_5046737524" description="Polysaccharide lyase 14 domain-containing protein" evidence="1">
    <location>
        <begin position="30"/>
        <end position="280"/>
    </location>
</feature>
<evidence type="ECO:0000313" key="3">
    <source>
        <dbReference type="EMBL" id="MBK0383937.1"/>
    </source>
</evidence>
<comment type="caution">
    <text evidence="3">The sequence shown here is derived from an EMBL/GenBank/DDBJ whole genome shotgun (WGS) entry which is preliminary data.</text>
</comment>
<organism evidence="3 4">
    <name type="scientific">Pedobacter segetis</name>
    <dbReference type="NCBI Taxonomy" id="2793069"/>
    <lineage>
        <taxon>Bacteria</taxon>
        <taxon>Pseudomonadati</taxon>
        <taxon>Bacteroidota</taxon>
        <taxon>Sphingobacteriia</taxon>
        <taxon>Sphingobacteriales</taxon>
        <taxon>Sphingobacteriaceae</taxon>
        <taxon>Pedobacter</taxon>
    </lineage>
</organism>
<name>A0ABS1BMC9_9SPHI</name>
<evidence type="ECO:0000256" key="1">
    <source>
        <dbReference type="SAM" id="SignalP"/>
    </source>
</evidence>
<evidence type="ECO:0000313" key="4">
    <source>
        <dbReference type="Proteomes" id="UP000660024"/>
    </source>
</evidence>
<proteinExistence type="predicted"/>
<protein>
    <recommendedName>
        <fullName evidence="2">Polysaccharide lyase 14 domain-containing protein</fullName>
    </recommendedName>
</protein>
<keyword evidence="1" id="KW-0732">Signal</keyword>
<gene>
    <name evidence="3" type="ORF">I5M32_13290</name>
</gene>
<sequence length="280" mass="31573">MRTVKKTLLKLSILPIALVCFSFSNSNSAKVKDKNLDSLLKANIKLNWNKSKSGPYTKQQAEKDFGSLIDWAPTRADIVDNTFRVTLLPNLLSGYGGLVAKSWIEEGTAYELKYEVKFDKDFDFGKGGKVGFGLRVGDGNTGCDKANDGNGGSARLMWYTSGGTTKFKPYMYYYDMPENCGDNMVSDAFYPKEGSIEKGKWYKIRIYVKSNNYDKKDGRIQVFIDGNSVLDQPIRWTANNAKRFINKLSNDTFRGGSGDDWKTNNTGYIYLDNLELKKIE</sequence>
<dbReference type="PANTHER" id="PTHR40124">
    <property type="match status" value="1"/>
</dbReference>
<dbReference type="EMBL" id="JAEHFY010000019">
    <property type="protein sequence ID" value="MBK0383937.1"/>
    <property type="molecule type" value="Genomic_DNA"/>
</dbReference>
<dbReference type="Pfam" id="PF21294">
    <property type="entry name" value="Polysacc_lyase_14"/>
    <property type="match status" value="1"/>
</dbReference>
<accession>A0ABS1BMC9</accession>
<dbReference type="Gene3D" id="2.60.120.200">
    <property type="match status" value="1"/>
</dbReference>
<feature type="signal peptide" evidence="1">
    <location>
        <begin position="1"/>
        <end position="29"/>
    </location>
</feature>
<dbReference type="Proteomes" id="UP000660024">
    <property type="component" value="Unassembled WGS sequence"/>
</dbReference>
<dbReference type="PANTHER" id="PTHR40124:SF1">
    <property type="entry name" value="DISAGGREGATASE RELATED REPEAT PROTEIN"/>
    <property type="match status" value="1"/>
</dbReference>